<evidence type="ECO:0000313" key="8">
    <source>
        <dbReference type="EMBL" id="SUL30777.1"/>
    </source>
</evidence>
<keyword evidence="3" id="KW-1003">Cell membrane</keyword>
<keyword evidence="4 7" id="KW-0812">Transmembrane</keyword>
<keyword evidence="6 7" id="KW-0472">Membrane</keyword>
<protein>
    <submittedName>
        <fullName evidence="8">ABC transporter permease protein</fullName>
    </submittedName>
</protein>
<evidence type="ECO:0000313" key="9">
    <source>
        <dbReference type="Proteomes" id="UP000254116"/>
    </source>
</evidence>
<dbReference type="InterPro" id="IPR035906">
    <property type="entry name" value="MetI-like_sf"/>
</dbReference>
<dbReference type="GO" id="GO:0005886">
    <property type="term" value="C:plasma membrane"/>
    <property type="evidence" value="ECO:0007669"/>
    <property type="project" value="UniProtKB-SubCell"/>
</dbReference>
<name>A0A380EDJ4_STAAU</name>
<dbReference type="PANTHER" id="PTHR30151:SF0">
    <property type="entry name" value="ABC TRANSPORTER PERMEASE PROTEIN MJ0413-RELATED"/>
    <property type="match status" value="1"/>
</dbReference>
<dbReference type="AlphaFoldDB" id="A0A380EDJ4"/>
<dbReference type="PANTHER" id="PTHR30151">
    <property type="entry name" value="ALKANE SULFONATE ABC TRANSPORTER-RELATED, MEMBRANE SUBUNIT"/>
    <property type="match status" value="1"/>
</dbReference>
<dbReference type="EMBL" id="UHBY01000003">
    <property type="protein sequence ID" value="SUL30777.1"/>
    <property type="molecule type" value="Genomic_DNA"/>
</dbReference>
<keyword evidence="2" id="KW-0813">Transport</keyword>
<evidence type="ECO:0000256" key="4">
    <source>
        <dbReference type="ARBA" id="ARBA00022692"/>
    </source>
</evidence>
<feature type="transmembrane region" description="Helical" evidence="7">
    <location>
        <begin position="9"/>
        <end position="29"/>
    </location>
</feature>
<comment type="subcellular location">
    <subcellularLocation>
        <location evidence="1">Cell membrane</location>
        <topology evidence="1">Multi-pass membrane protein</topology>
    </subcellularLocation>
</comment>
<feature type="transmembrane region" description="Helical" evidence="7">
    <location>
        <begin position="105"/>
        <end position="123"/>
    </location>
</feature>
<accession>A0A380EDJ4</accession>
<evidence type="ECO:0000256" key="7">
    <source>
        <dbReference type="SAM" id="Phobius"/>
    </source>
</evidence>
<dbReference type="Proteomes" id="UP000254116">
    <property type="component" value="Unassembled WGS sequence"/>
</dbReference>
<feature type="transmembrane region" description="Helical" evidence="7">
    <location>
        <begin position="35"/>
        <end position="57"/>
    </location>
</feature>
<evidence type="ECO:0000256" key="2">
    <source>
        <dbReference type="ARBA" id="ARBA00022448"/>
    </source>
</evidence>
<sequence length="152" mass="17255">MTRPTNNKFILPIITFIIFLGIWEMVIIIGHYQPVLLPGPALVGKSIWSFIVTGEIFQHLAISLWRFVAGFVVALLVAIPLGFLLGRNRWLYNAIEPLFQLIRPISPIAWAPLLFYGLVLVVCQRLRLFLSLLFSQLCSILLKALETLNLNI</sequence>
<dbReference type="SUPFAM" id="SSF161098">
    <property type="entry name" value="MetI-like"/>
    <property type="match status" value="1"/>
</dbReference>
<gene>
    <name evidence="8" type="primary">cmpB</name>
    <name evidence="8" type="ORF">NCTC10702_00349</name>
</gene>
<feature type="transmembrane region" description="Helical" evidence="7">
    <location>
        <begin position="64"/>
        <end position="85"/>
    </location>
</feature>
<organism evidence="8 9">
    <name type="scientific">Staphylococcus aureus</name>
    <dbReference type="NCBI Taxonomy" id="1280"/>
    <lineage>
        <taxon>Bacteria</taxon>
        <taxon>Bacillati</taxon>
        <taxon>Bacillota</taxon>
        <taxon>Bacilli</taxon>
        <taxon>Bacillales</taxon>
        <taxon>Staphylococcaceae</taxon>
        <taxon>Staphylococcus</taxon>
    </lineage>
</organism>
<evidence type="ECO:0000256" key="6">
    <source>
        <dbReference type="ARBA" id="ARBA00023136"/>
    </source>
</evidence>
<evidence type="ECO:0000256" key="5">
    <source>
        <dbReference type="ARBA" id="ARBA00022989"/>
    </source>
</evidence>
<reference evidence="8 9" key="1">
    <citation type="submission" date="2018-06" db="EMBL/GenBank/DDBJ databases">
        <authorList>
            <consortium name="Pathogen Informatics"/>
            <person name="Doyle S."/>
        </authorList>
    </citation>
    <scope>NUCLEOTIDE SEQUENCE [LARGE SCALE GENOMIC DNA]</scope>
    <source>
        <strain evidence="8 9">NCTC10702</strain>
    </source>
</reference>
<keyword evidence="5 7" id="KW-1133">Transmembrane helix</keyword>
<evidence type="ECO:0000256" key="3">
    <source>
        <dbReference type="ARBA" id="ARBA00022475"/>
    </source>
</evidence>
<proteinExistence type="predicted"/>
<evidence type="ECO:0000256" key="1">
    <source>
        <dbReference type="ARBA" id="ARBA00004651"/>
    </source>
</evidence>